<dbReference type="Proteomes" id="UP000218387">
    <property type="component" value="Chromosome"/>
</dbReference>
<evidence type="ECO:0000313" key="1">
    <source>
        <dbReference type="EMBL" id="QCT71932.1"/>
    </source>
</evidence>
<proteinExistence type="predicted"/>
<dbReference type="KEGG" id="emt:CPZ25_011525"/>
<dbReference type="EMBL" id="CP029487">
    <property type="protein sequence ID" value="QCT71932.1"/>
    <property type="molecule type" value="Genomic_DNA"/>
</dbReference>
<gene>
    <name evidence="1" type="ORF">CPZ25_011525</name>
</gene>
<protein>
    <submittedName>
        <fullName evidence="1">Uncharacterized protein</fullName>
    </submittedName>
</protein>
<name>A0A2A5TAG5_EUBML</name>
<evidence type="ECO:0000313" key="2">
    <source>
        <dbReference type="Proteomes" id="UP000218387"/>
    </source>
</evidence>
<organism evidence="1 2">
    <name type="scientific">Eubacterium maltosivorans</name>
    <dbReference type="NCBI Taxonomy" id="2041044"/>
    <lineage>
        <taxon>Bacteria</taxon>
        <taxon>Bacillati</taxon>
        <taxon>Bacillota</taxon>
        <taxon>Clostridia</taxon>
        <taxon>Eubacteriales</taxon>
        <taxon>Eubacteriaceae</taxon>
        <taxon>Eubacterium</taxon>
    </lineage>
</organism>
<accession>A0A2A5TAG5</accession>
<dbReference type="RefSeq" id="WP_073383680.1">
    <property type="nucleotide sequence ID" value="NZ_CABJDW020000007.1"/>
</dbReference>
<keyword evidence="2" id="KW-1185">Reference proteome</keyword>
<reference evidence="1 2" key="1">
    <citation type="submission" date="2018-05" db="EMBL/GenBank/DDBJ databases">
        <title>Genome comparison of Eubacterium sp.</title>
        <authorList>
            <person name="Feng Y."/>
            <person name="Sanchez-Andrea I."/>
            <person name="Stams A.J.M."/>
            <person name="De Vos W.M."/>
        </authorList>
    </citation>
    <scope>NUCLEOTIDE SEQUENCE [LARGE SCALE GENOMIC DNA]</scope>
    <source>
        <strain evidence="1 2">YI</strain>
    </source>
</reference>
<sequence>MYKAVKDNVQMYLSDPEKQSDRFLRDGWRIVFEESQGNETIVATPDEGWFGEKPKKQEGVIYFGRH</sequence>
<dbReference type="AlphaFoldDB" id="A0A2A5TAG5"/>